<dbReference type="Proteomes" id="UP000275281">
    <property type="component" value="Unassembled WGS sequence"/>
</dbReference>
<organism evidence="2 3">
    <name type="scientific">Alteromonas sediminis</name>
    <dbReference type="NCBI Taxonomy" id="2259342"/>
    <lineage>
        <taxon>Bacteria</taxon>
        <taxon>Pseudomonadati</taxon>
        <taxon>Pseudomonadota</taxon>
        <taxon>Gammaproteobacteria</taxon>
        <taxon>Alteromonadales</taxon>
        <taxon>Alteromonadaceae</taxon>
        <taxon>Alteromonas/Salinimonas group</taxon>
        <taxon>Alteromonas</taxon>
    </lineage>
</organism>
<gene>
    <name evidence="2" type="ORF">DRW07_13195</name>
</gene>
<accession>A0A3N5Y042</accession>
<dbReference type="AlphaFoldDB" id="A0A3N5Y042"/>
<name>A0A3N5Y042_9ALTE</name>
<protein>
    <submittedName>
        <fullName evidence="2">PQQ-dependent sugar dehydrogenase</fullName>
    </submittedName>
</protein>
<dbReference type="EMBL" id="RPOK01000004">
    <property type="protein sequence ID" value="RPJ65766.1"/>
    <property type="molecule type" value="Genomic_DNA"/>
</dbReference>
<dbReference type="Pfam" id="PF07995">
    <property type="entry name" value="GSDH"/>
    <property type="match status" value="1"/>
</dbReference>
<dbReference type="PANTHER" id="PTHR19328">
    <property type="entry name" value="HEDGEHOG-INTERACTING PROTEIN"/>
    <property type="match status" value="1"/>
</dbReference>
<dbReference type="SUPFAM" id="SSF50952">
    <property type="entry name" value="Soluble quinoprotein glucose dehydrogenase"/>
    <property type="match status" value="1"/>
</dbReference>
<dbReference type="InterPro" id="IPR011042">
    <property type="entry name" value="6-blade_b-propeller_TolB-like"/>
</dbReference>
<evidence type="ECO:0000313" key="2">
    <source>
        <dbReference type="EMBL" id="RPJ65766.1"/>
    </source>
</evidence>
<comment type="caution">
    <text evidence="2">The sequence shown here is derived from an EMBL/GenBank/DDBJ whole genome shotgun (WGS) entry which is preliminary data.</text>
</comment>
<dbReference type="OrthoDB" id="9770043at2"/>
<dbReference type="PANTHER" id="PTHR19328:SF75">
    <property type="entry name" value="ALDOSE SUGAR DEHYDROGENASE YLII"/>
    <property type="match status" value="1"/>
</dbReference>
<dbReference type="InterPro" id="IPR012938">
    <property type="entry name" value="Glc/Sorbosone_DH"/>
</dbReference>
<dbReference type="InterPro" id="IPR011041">
    <property type="entry name" value="Quinoprot_gluc/sorb_DH_b-prop"/>
</dbReference>
<proteinExistence type="predicted"/>
<dbReference type="Gene3D" id="2.120.10.30">
    <property type="entry name" value="TolB, C-terminal domain"/>
    <property type="match status" value="1"/>
</dbReference>
<sequence length="403" mass="43490">MGAGSVLKIALASQSKPSFIGNFIKAVAGRQCRSVVFLWMLTLNIGIVLPATASLPVEPYVKTTLAEGLNSPWSAVVTPQGEWLVTERDGHVVIATSPSDQRRVKLTLNNLYVAGQGGLLDIVLSPSFTQTQEVFISFAQGDSSANRLVVAKMKYDGNTFTQPKEVFAVSPDKSTPVHYAGRLLFLPDASLLVASGDGFDYREKAQVRENQLGKILRINQDGSVPTDNPFTEREGQGAHAVYTYGHRNPQGLILDTDANRIYSHEHGPAGGDELNQLHPGVNYGWPVVTLGKDYSGARISPFTAYGGMQNPLVNWTPSIAPSGMAYYANVHSQFPSLQGHALVTTLVDKALYAIHLANGQFSQRKAFSDISGRLRDVIVSPRGEVAVLKDGAQASLILLTSEN</sequence>
<reference evidence="2 3" key="1">
    <citation type="submission" date="2018-11" db="EMBL/GenBank/DDBJ databases">
        <authorList>
            <person name="Ye M.-Q."/>
            <person name="Du Z.-J."/>
        </authorList>
    </citation>
    <scope>NUCLEOTIDE SEQUENCE [LARGE SCALE GENOMIC DNA]</scope>
    <source>
        <strain evidence="2 3">U0105</strain>
    </source>
</reference>
<keyword evidence="3" id="KW-1185">Reference proteome</keyword>
<evidence type="ECO:0000259" key="1">
    <source>
        <dbReference type="Pfam" id="PF07995"/>
    </source>
</evidence>
<feature type="domain" description="Glucose/Sorbosone dehydrogenase" evidence="1">
    <location>
        <begin position="69"/>
        <end position="397"/>
    </location>
</feature>
<evidence type="ECO:0000313" key="3">
    <source>
        <dbReference type="Proteomes" id="UP000275281"/>
    </source>
</evidence>